<keyword evidence="2" id="KW-0964">Secreted</keyword>
<dbReference type="RefSeq" id="WP_089991133.1">
    <property type="nucleotide sequence ID" value="NZ_FOIZ01000001.1"/>
</dbReference>
<dbReference type="InterPro" id="IPR036844">
    <property type="entry name" value="Hint_dom_sf"/>
</dbReference>
<dbReference type="Gene3D" id="2.150.10.10">
    <property type="entry name" value="Serralysin-like metalloprotease, C-terminal"/>
    <property type="match status" value="8"/>
</dbReference>
<dbReference type="GO" id="GO:0005509">
    <property type="term" value="F:calcium ion binding"/>
    <property type="evidence" value="ECO:0007669"/>
    <property type="project" value="InterPro"/>
</dbReference>
<gene>
    <name evidence="5" type="ORF">SAMN04488515_1059</name>
</gene>
<feature type="region of interest" description="Disordered" evidence="3">
    <location>
        <begin position="554"/>
        <end position="576"/>
    </location>
</feature>
<dbReference type="InterPro" id="IPR011049">
    <property type="entry name" value="Serralysin-like_metalloprot_C"/>
</dbReference>
<dbReference type="PROSITE" id="PS00330">
    <property type="entry name" value="HEMOLYSIN_CALCIUM"/>
    <property type="match status" value="11"/>
</dbReference>
<feature type="region of interest" description="Disordered" evidence="3">
    <location>
        <begin position="346"/>
        <end position="367"/>
    </location>
</feature>
<dbReference type="EMBL" id="FOIZ01000001">
    <property type="protein sequence ID" value="SEW10355.1"/>
    <property type="molecule type" value="Genomic_DNA"/>
</dbReference>
<dbReference type="InterPro" id="IPR006141">
    <property type="entry name" value="Intein_N"/>
</dbReference>
<keyword evidence="6" id="KW-1185">Reference proteome</keyword>
<dbReference type="STRING" id="364200.SAMN04488515_1059"/>
<dbReference type="Pfam" id="PF13403">
    <property type="entry name" value="Hint_2"/>
    <property type="match status" value="1"/>
</dbReference>
<evidence type="ECO:0000256" key="2">
    <source>
        <dbReference type="ARBA" id="ARBA00022525"/>
    </source>
</evidence>
<feature type="region of interest" description="Disordered" evidence="3">
    <location>
        <begin position="1211"/>
        <end position="1268"/>
    </location>
</feature>
<dbReference type="InterPro" id="IPR018511">
    <property type="entry name" value="Hemolysin-typ_Ca-bd_CS"/>
</dbReference>
<dbReference type="Proteomes" id="UP000199167">
    <property type="component" value="Unassembled WGS sequence"/>
</dbReference>
<proteinExistence type="predicted"/>
<dbReference type="InterPro" id="IPR050557">
    <property type="entry name" value="RTX_toxin/Mannuronan_C5-epim"/>
</dbReference>
<evidence type="ECO:0000259" key="4">
    <source>
        <dbReference type="Pfam" id="PF13403"/>
    </source>
</evidence>
<accession>A0A1I0P7J3</accession>
<evidence type="ECO:0000256" key="1">
    <source>
        <dbReference type="ARBA" id="ARBA00004613"/>
    </source>
</evidence>
<sequence length="1725" mass="174944">MTKTIDFNNLGRGTVVDNEYTSQGVTISAFGGSNKAMIFDTANPTGGDHDLATNNLGNVLIISEDGDSHDPDDNAGGGKLRFDFHEAADVKSLTFLDIEEGAVVRFYDENNCLIATRQVGPTANNGQLVAHFDVDGVYRMDVQLCGSGAIDNLVFDDSSDLDGIVEGSTAGERIDANYTGDPDGDRVDANDQILAGEGVNDDIIMAEDGDDFVLAGNGDDEVYGGGGDDTLCGQDGNDELHGDSGDDILEGMNGDDLLFGGLGDDRVYGDAGDDTAFGGAGNDIIRGGTGDDLLYGDTGGNNTIRESLDWDLAGSGNGQDLNGFTQNTGNVDVTFTILKEKGSDTEFESDDQLVSGIDDDGRPVDDNSSLYSVTDGNGNSADYRLDFSDPVENVSFRINDIDGDGVVRVKAFDAHGNAIAINLVAGSCLTLSNTDGVPGNDTASSNGGYAPDTSPHYSVLVSIPGPVARIEIEHDQDGGANSGINVTDIYFDVDISGSGDDDIDGGAGNDTIFGEDGDDVLAGGTGDDVVRGGDGNDVLDGGSGNDMLFGGSGNDTITGGAGNDKLEGSGGDDVLDGGDGDDDIWGGRGQDVITTGAGADTVDAGADADTIFGSAGDTIDGGAAGDDNDVLDLTGQGPYILAGPDGTGSPVPDSNGNGFDGTVVFVDEDGNPTGETISFTEIESIVGDEVNRGPVANDDDFGAGEDDPAGIIGNVLTNDSDPDGDDLTVGAVNGDPAGVGTPVAGSNGGLVTINPDGTVAFDPNGEFESLGEGETVETTVTYTVDDGNGGTTTATVTITVTGTNDDPIAVADTDSTDQDTAIALDNVLGNDTDPEGDDLTVSAVNGAGGNVGAPVAGDNGGLLTIGADGTASFDPNGDFDDLAAGETAETTVAYTISDGNGGEDTTTVTITVTGSNDGPTAVADTFAGDEDNVEVVGNVLDNDEDPDSDPLTVGAVNGNPANVGAPVPANGGGLVTIAQDGTVTFDPNGEFDELAPGETAEVTVEYTVTDPSGATSTETVTITVNGINDGPVATDNTYTFDPTEAAGDVDGNVITDDTGNGSDSDPENDNLSVSAVGGAAAGVGAAVAGDNGGLFTIGADGTVDFDANGEFDDLGLGESASTSVTYTIVDENGAEDTATVTFTVDGVNNGTVEGTDGDDVILPGYVDADGDIVDGEDNILPGKEPNDDVIVAGAGDDSVVAGLGDDTVFGGTGNDTIDGGEGDDVLDGGTGDDSITGGTGGDFIEGGDGDDVINAGNHDDPLPDVGYPQQGLFPGYDADPDPTNDLDTVFGGAGNDTISTGDDNDTIFGGSGDDTIDAGIDDDSVDGGTGNDTIIGSEGNDIIDGGEGDDLIFGGLDLSVPDFVNIPDDEPNEFGFTDLVTDNNNDTLFGGAGNDTIYGQDDDDTLFGGTGKDTLFGGVDDDELIGGDGDDTLFGGQGNDDLEGGAGEDVLEGGAGADFASGGLGSDTFIGGNGGDVVVGGEDPDGSDIDVLDLTGSAVDFITYDPNDPEAGVVTFLDGSTMTFSEIENVIPCFTPGTTIATPKGERLVEELQVGDRIITRDNGIQEIAWVGHKTMDGKQLAANPHLKPILIKAGSLGDGLPERDMLVSPNHRVLVASEMTQLYFEEREVLAAVKHMTGAQGIHAVEVMATTYIHFMFERHEVVLSNGAWTESFQPGDYSLKGIGNSQRNEIFELFPELATKTGLEDYQSARKALKKHEAKLLMK</sequence>
<dbReference type="PANTHER" id="PTHR38340:SF1">
    <property type="entry name" value="S-LAYER PROTEIN"/>
    <property type="match status" value="1"/>
</dbReference>
<dbReference type="InterPro" id="IPR001343">
    <property type="entry name" value="Hemolysn_Ca-bd"/>
</dbReference>
<dbReference type="PANTHER" id="PTHR38340">
    <property type="entry name" value="S-LAYER PROTEIN"/>
    <property type="match status" value="1"/>
</dbReference>
<dbReference type="PROSITE" id="PS50817">
    <property type="entry name" value="INTEIN_N_TER"/>
    <property type="match status" value="1"/>
</dbReference>
<feature type="domain" description="Hedgehog/Intein (Hint)" evidence="4">
    <location>
        <begin position="1532"/>
        <end position="1678"/>
    </location>
</feature>
<evidence type="ECO:0000313" key="5">
    <source>
        <dbReference type="EMBL" id="SEW10355.1"/>
    </source>
</evidence>
<feature type="compositionally biased region" description="Polar residues" evidence="3">
    <location>
        <begin position="1055"/>
        <end position="1068"/>
    </location>
</feature>
<dbReference type="InterPro" id="IPR028992">
    <property type="entry name" value="Hedgehog/Intein_dom"/>
</dbReference>
<dbReference type="Pfam" id="PF00353">
    <property type="entry name" value="HemolysinCabind"/>
    <property type="match status" value="12"/>
</dbReference>
<dbReference type="OrthoDB" id="6305173at2"/>
<feature type="region of interest" description="Disordered" evidence="3">
    <location>
        <begin position="1044"/>
        <end position="1068"/>
    </location>
</feature>
<dbReference type="Pfam" id="PF17963">
    <property type="entry name" value="Big_9"/>
    <property type="match status" value="4"/>
</dbReference>
<dbReference type="GO" id="GO:0016539">
    <property type="term" value="P:intein-mediated protein splicing"/>
    <property type="evidence" value="ECO:0007669"/>
    <property type="project" value="InterPro"/>
</dbReference>
<dbReference type="Gene3D" id="2.170.16.10">
    <property type="entry name" value="Hedgehog/Intein (Hint) domain"/>
    <property type="match status" value="1"/>
</dbReference>
<reference evidence="5 6" key="1">
    <citation type="submission" date="2016-10" db="EMBL/GenBank/DDBJ databases">
        <authorList>
            <person name="de Groot N.N."/>
        </authorList>
    </citation>
    <scope>NUCLEOTIDE SEQUENCE [LARGE SCALE GENOMIC DNA]</scope>
    <source>
        <strain evidence="5 6">DSM 17925</strain>
    </source>
</reference>
<evidence type="ECO:0000256" key="3">
    <source>
        <dbReference type="SAM" id="MobiDB-lite"/>
    </source>
</evidence>
<protein>
    <submittedName>
        <fullName evidence="5">Ca2+-binding protein, RTX toxin-related</fullName>
    </submittedName>
</protein>
<comment type="subcellular location">
    <subcellularLocation>
        <location evidence="1">Secreted</location>
    </subcellularLocation>
</comment>
<evidence type="ECO:0000313" key="6">
    <source>
        <dbReference type="Proteomes" id="UP000199167"/>
    </source>
</evidence>
<dbReference type="SUPFAM" id="SSF51294">
    <property type="entry name" value="Hedgehog/intein (Hint) domain"/>
    <property type="match status" value="1"/>
</dbReference>
<organism evidence="5 6">
    <name type="scientific">Cognatiyoonia koreensis</name>
    <dbReference type="NCBI Taxonomy" id="364200"/>
    <lineage>
        <taxon>Bacteria</taxon>
        <taxon>Pseudomonadati</taxon>
        <taxon>Pseudomonadota</taxon>
        <taxon>Alphaproteobacteria</taxon>
        <taxon>Rhodobacterales</taxon>
        <taxon>Paracoccaceae</taxon>
        <taxon>Cognatiyoonia</taxon>
    </lineage>
</organism>
<dbReference type="SUPFAM" id="SSF51120">
    <property type="entry name" value="beta-Roll"/>
    <property type="match status" value="5"/>
</dbReference>
<dbReference type="PRINTS" id="PR00313">
    <property type="entry name" value="CABNDNGRPT"/>
</dbReference>
<name>A0A1I0P7J3_9RHOB</name>
<dbReference type="GO" id="GO:0005576">
    <property type="term" value="C:extracellular region"/>
    <property type="evidence" value="ECO:0007669"/>
    <property type="project" value="UniProtKB-SubCell"/>
</dbReference>
<dbReference type="NCBIfam" id="NF012211">
    <property type="entry name" value="tand_rpt_95"/>
    <property type="match status" value="3"/>
</dbReference>